<dbReference type="OrthoDB" id="3385636at2"/>
<protein>
    <submittedName>
        <fullName evidence="1">Uncharacterized protein</fullName>
    </submittedName>
</protein>
<dbReference type="EMBL" id="LT594324">
    <property type="protein sequence ID" value="SBT38998.1"/>
    <property type="molecule type" value="Genomic_DNA"/>
</dbReference>
<dbReference type="PATRIC" id="fig|299146.4.peg.555"/>
<dbReference type="Proteomes" id="UP000198765">
    <property type="component" value="Chromosome I"/>
</dbReference>
<gene>
    <name evidence="1" type="ORF">GA0070621_0550</name>
</gene>
<name>A0A1A8Z575_9ACTN</name>
<evidence type="ECO:0000313" key="2">
    <source>
        <dbReference type="Proteomes" id="UP000198765"/>
    </source>
</evidence>
<reference evidence="1 2" key="1">
    <citation type="submission" date="2016-06" db="EMBL/GenBank/DDBJ databases">
        <authorList>
            <person name="Kjaerup R.B."/>
            <person name="Dalgaard T.S."/>
            <person name="Juul-Madsen H.R."/>
        </authorList>
    </citation>
    <scope>NUCLEOTIDE SEQUENCE [LARGE SCALE GENOMIC DNA]</scope>
    <source>
        <strain evidence="1 2">DSM 45248</strain>
    </source>
</reference>
<proteinExistence type="predicted"/>
<dbReference type="AlphaFoldDB" id="A0A1A8Z575"/>
<sequence>MSFDVENPPVEPPDECQHRLLWRLARALWEAHRPDSAGFCVVAGCWHTNQRDPCRLAQLAQDGMRTACGEATPASPPWIAVTRERLAAGDIDPVDAVAEALWHHRHTPRAGR</sequence>
<accession>A0A1A8Z575</accession>
<evidence type="ECO:0000313" key="1">
    <source>
        <dbReference type="EMBL" id="SBT38998.1"/>
    </source>
</evidence>
<dbReference type="RefSeq" id="WP_091191311.1">
    <property type="nucleotide sequence ID" value="NZ_LT594324.1"/>
</dbReference>
<organism evidence="1 2">
    <name type="scientific">Micromonospora narathiwatensis</name>
    <dbReference type="NCBI Taxonomy" id="299146"/>
    <lineage>
        <taxon>Bacteria</taxon>
        <taxon>Bacillati</taxon>
        <taxon>Actinomycetota</taxon>
        <taxon>Actinomycetes</taxon>
        <taxon>Micromonosporales</taxon>
        <taxon>Micromonosporaceae</taxon>
        <taxon>Micromonospora</taxon>
    </lineage>
</organism>
<keyword evidence="2" id="KW-1185">Reference proteome</keyword>